<dbReference type="SUPFAM" id="SSF89155">
    <property type="entry name" value="TorD-like"/>
    <property type="match status" value="1"/>
</dbReference>
<keyword evidence="3" id="KW-1185">Reference proteome</keyword>
<protein>
    <recommendedName>
        <fullName evidence="4">Molecular chaperone</fullName>
    </recommendedName>
</protein>
<dbReference type="InterPro" id="IPR020945">
    <property type="entry name" value="DMSO/NO3_reduct_chaperone"/>
</dbReference>
<gene>
    <name evidence="2" type="ORF">G3R48_16345</name>
</gene>
<comment type="caution">
    <text evidence="2">The sequence shown here is derived from an EMBL/GenBank/DDBJ whole genome shotgun (WGS) entry which is preliminary data.</text>
</comment>
<dbReference type="Gene3D" id="1.10.3480.10">
    <property type="entry name" value="TorD-like"/>
    <property type="match status" value="1"/>
</dbReference>
<evidence type="ECO:0000256" key="1">
    <source>
        <dbReference type="ARBA" id="ARBA00023186"/>
    </source>
</evidence>
<dbReference type="EMBL" id="JAAIKR010000022">
    <property type="protein sequence ID" value="MBR9729542.1"/>
    <property type="molecule type" value="Genomic_DNA"/>
</dbReference>
<dbReference type="RefSeq" id="WP_153666188.1">
    <property type="nucleotide sequence ID" value="NZ_JAAIKR010000022.1"/>
</dbReference>
<dbReference type="PANTHER" id="PTHR34227">
    <property type="entry name" value="CHAPERONE PROTEIN YCDY"/>
    <property type="match status" value="1"/>
</dbReference>
<evidence type="ECO:0000313" key="2">
    <source>
        <dbReference type="EMBL" id="MBR9729542.1"/>
    </source>
</evidence>
<organism evidence="2 3">
    <name type="scientific">Shewanella intestini</name>
    <dbReference type="NCBI Taxonomy" id="2017544"/>
    <lineage>
        <taxon>Bacteria</taxon>
        <taxon>Pseudomonadati</taxon>
        <taxon>Pseudomonadota</taxon>
        <taxon>Gammaproteobacteria</taxon>
        <taxon>Alteromonadales</taxon>
        <taxon>Shewanellaceae</taxon>
        <taxon>Shewanella</taxon>
    </lineage>
</organism>
<evidence type="ECO:0008006" key="4">
    <source>
        <dbReference type="Google" id="ProtNLM"/>
    </source>
</evidence>
<keyword evidence="1" id="KW-0143">Chaperone</keyword>
<dbReference type="Proteomes" id="UP000811844">
    <property type="component" value="Unassembled WGS sequence"/>
</dbReference>
<evidence type="ECO:0000313" key="3">
    <source>
        <dbReference type="Proteomes" id="UP000811844"/>
    </source>
</evidence>
<dbReference type="InterPro" id="IPR036411">
    <property type="entry name" value="TorD-like_sf"/>
</dbReference>
<sequence length="209" mass="23961">MIKKNEEIVAALNVLAEIFYNRPTMAQVQKLIESGVFEYWPQWPNSTKDDSHLKVLAKLKHQLSINSIEDIDNDFLQLFISPKAKKAYPWGSVYTSKVNRLHGETTRAYVEFCKQQQLTFSSAQTEPLDHFGLMLPALSVCLEQNIANGKAAEELLAVHLLPWARRFLECVSIFSTSDYYNHVATLTTLLFDHLESRLSQPVISIRLYK</sequence>
<proteinExistence type="predicted"/>
<dbReference type="Pfam" id="PF02613">
    <property type="entry name" value="Nitrate_red_del"/>
    <property type="match status" value="1"/>
</dbReference>
<accession>A0ABS5I6A4</accession>
<name>A0ABS5I6A4_9GAMM</name>
<dbReference type="PANTHER" id="PTHR34227:SF13">
    <property type="entry name" value="TAT PROOFREADING CHAPERONE DMSD-RELATED"/>
    <property type="match status" value="1"/>
</dbReference>
<reference evidence="2 3" key="1">
    <citation type="submission" date="2020-02" db="EMBL/GenBank/DDBJ databases">
        <title>Shewanella WXL01 sp. nov., a marine bacterium isolated from green algae in Luhuitou Fringing Reef (Northern South China Sea).</title>
        <authorList>
            <person name="Wang X."/>
        </authorList>
    </citation>
    <scope>NUCLEOTIDE SEQUENCE [LARGE SCALE GENOMIC DNA]</scope>
    <source>
        <strain evidence="2 3">MCCC 1A01895</strain>
    </source>
</reference>
<dbReference type="InterPro" id="IPR050289">
    <property type="entry name" value="TorD/DmsD_chaperones"/>
</dbReference>